<accession>E9HBM7</accession>
<sequence>MKQMIIMIFFSLTNYVLMASAQQPTTLTNPYFYYHYNAPLALPGQMVSANEMVATKADLIQTHTEVENVKKELNELKENSQLNSSSTQLLANVMATVENMKKEMIKADETHTSRVESVKKELANVMTRVEYLKIDTDAN</sequence>
<gene>
    <name evidence="3" type="ORF">DAPPUDRAFT_327748</name>
</gene>
<feature type="signal peptide" evidence="2">
    <location>
        <begin position="1"/>
        <end position="21"/>
    </location>
</feature>
<keyword evidence="4" id="KW-1185">Reference proteome</keyword>
<protein>
    <submittedName>
        <fullName evidence="3">Uncharacterized protein</fullName>
    </submittedName>
</protein>
<proteinExistence type="predicted"/>
<dbReference type="InParanoid" id="E9HBM7"/>
<feature type="chain" id="PRO_5003241022" evidence="2">
    <location>
        <begin position="22"/>
        <end position="139"/>
    </location>
</feature>
<dbReference type="HOGENOM" id="CLU_101126_0_0_1"/>
<evidence type="ECO:0000256" key="1">
    <source>
        <dbReference type="SAM" id="Coils"/>
    </source>
</evidence>
<dbReference type="AlphaFoldDB" id="E9HBM7"/>
<dbReference type="EMBL" id="GL732616">
    <property type="protein sequence ID" value="EFX70894.1"/>
    <property type="molecule type" value="Genomic_DNA"/>
</dbReference>
<dbReference type="Proteomes" id="UP000000305">
    <property type="component" value="Unassembled WGS sequence"/>
</dbReference>
<evidence type="ECO:0000313" key="4">
    <source>
        <dbReference type="Proteomes" id="UP000000305"/>
    </source>
</evidence>
<reference evidence="3 4" key="1">
    <citation type="journal article" date="2011" name="Science">
        <title>The ecoresponsive genome of Daphnia pulex.</title>
        <authorList>
            <person name="Colbourne J.K."/>
            <person name="Pfrender M.E."/>
            <person name="Gilbert D."/>
            <person name="Thomas W.K."/>
            <person name="Tucker A."/>
            <person name="Oakley T.H."/>
            <person name="Tokishita S."/>
            <person name="Aerts A."/>
            <person name="Arnold G.J."/>
            <person name="Basu M.K."/>
            <person name="Bauer D.J."/>
            <person name="Caceres C.E."/>
            <person name="Carmel L."/>
            <person name="Casola C."/>
            <person name="Choi J.H."/>
            <person name="Detter J.C."/>
            <person name="Dong Q."/>
            <person name="Dusheyko S."/>
            <person name="Eads B.D."/>
            <person name="Frohlich T."/>
            <person name="Geiler-Samerotte K.A."/>
            <person name="Gerlach D."/>
            <person name="Hatcher P."/>
            <person name="Jogdeo S."/>
            <person name="Krijgsveld J."/>
            <person name="Kriventseva E.V."/>
            <person name="Kultz D."/>
            <person name="Laforsch C."/>
            <person name="Lindquist E."/>
            <person name="Lopez J."/>
            <person name="Manak J.R."/>
            <person name="Muller J."/>
            <person name="Pangilinan J."/>
            <person name="Patwardhan R.P."/>
            <person name="Pitluck S."/>
            <person name="Pritham E.J."/>
            <person name="Rechtsteiner A."/>
            <person name="Rho M."/>
            <person name="Rogozin I.B."/>
            <person name="Sakarya O."/>
            <person name="Salamov A."/>
            <person name="Schaack S."/>
            <person name="Shapiro H."/>
            <person name="Shiga Y."/>
            <person name="Skalitzky C."/>
            <person name="Smith Z."/>
            <person name="Souvorov A."/>
            <person name="Sung W."/>
            <person name="Tang Z."/>
            <person name="Tsuchiya D."/>
            <person name="Tu H."/>
            <person name="Vos H."/>
            <person name="Wang M."/>
            <person name="Wolf Y.I."/>
            <person name="Yamagata H."/>
            <person name="Yamada T."/>
            <person name="Ye Y."/>
            <person name="Shaw J.R."/>
            <person name="Andrews J."/>
            <person name="Crease T.J."/>
            <person name="Tang H."/>
            <person name="Lucas S.M."/>
            <person name="Robertson H.M."/>
            <person name="Bork P."/>
            <person name="Koonin E.V."/>
            <person name="Zdobnov E.M."/>
            <person name="Grigoriev I.V."/>
            <person name="Lynch M."/>
            <person name="Boore J.L."/>
        </authorList>
    </citation>
    <scope>NUCLEOTIDE SEQUENCE [LARGE SCALE GENOMIC DNA]</scope>
</reference>
<name>E9HBM7_DAPPU</name>
<dbReference type="KEGG" id="dpx:DAPPUDRAFT_327748"/>
<feature type="coiled-coil region" evidence="1">
    <location>
        <begin position="59"/>
        <end position="110"/>
    </location>
</feature>
<organism evidence="3 4">
    <name type="scientific">Daphnia pulex</name>
    <name type="common">Water flea</name>
    <dbReference type="NCBI Taxonomy" id="6669"/>
    <lineage>
        <taxon>Eukaryota</taxon>
        <taxon>Metazoa</taxon>
        <taxon>Ecdysozoa</taxon>
        <taxon>Arthropoda</taxon>
        <taxon>Crustacea</taxon>
        <taxon>Branchiopoda</taxon>
        <taxon>Diplostraca</taxon>
        <taxon>Cladocera</taxon>
        <taxon>Anomopoda</taxon>
        <taxon>Daphniidae</taxon>
        <taxon>Daphnia</taxon>
    </lineage>
</organism>
<dbReference type="PhylomeDB" id="E9HBM7"/>
<keyword evidence="1" id="KW-0175">Coiled coil</keyword>
<evidence type="ECO:0000256" key="2">
    <source>
        <dbReference type="SAM" id="SignalP"/>
    </source>
</evidence>
<evidence type="ECO:0000313" key="3">
    <source>
        <dbReference type="EMBL" id="EFX70894.1"/>
    </source>
</evidence>
<keyword evidence="2" id="KW-0732">Signal</keyword>